<evidence type="ECO:0000313" key="3">
    <source>
        <dbReference type="Proteomes" id="UP001521222"/>
    </source>
</evidence>
<accession>A0ABR3QIW9</accession>
<gene>
    <name evidence="2" type="ORF">SLS59_009983</name>
</gene>
<dbReference type="Proteomes" id="UP001521222">
    <property type="component" value="Unassembled WGS sequence"/>
</dbReference>
<dbReference type="EMBL" id="JAKIXB020000050">
    <property type="protein sequence ID" value="KAL1592101.1"/>
    <property type="molecule type" value="Genomic_DNA"/>
</dbReference>
<sequence>MASARRRALGFQFKNPFLTDPTPLSATSPAPQPLLQQAPGFERLPAPPSFLVINLFTLRLAFKLIQGLDYYAERFEDLNWIAKFLEIYHPGYDLAKLTGERWRKYLAKYPDIVRRMKRQKREVIRKRGGMTDNDRIEIANFVEAAHEWGSTVLVPKSEFGRMKVLTSGRLVADDKREPTDLDPRRAPPREPDPSLKEIVNNPGLYHV</sequence>
<reference evidence="2 3" key="1">
    <citation type="submission" date="2024-02" db="EMBL/GenBank/DDBJ databases">
        <title>De novo assembly and annotation of 12 fungi associated with fruit tree decline syndrome in Ontario, Canada.</title>
        <authorList>
            <person name="Sulman M."/>
            <person name="Ellouze W."/>
            <person name="Ilyukhin E."/>
        </authorList>
    </citation>
    <scope>NUCLEOTIDE SEQUENCE [LARGE SCALE GENOMIC DNA]</scope>
    <source>
        <strain evidence="2 3">M97-236</strain>
    </source>
</reference>
<keyword evidence="3" id="KW-1185">Reference proteome</keyword>
<proteinExistence type="predicted"/>
<feature type="compositionally biased region" description="Basic and acidic residues" evidence="1">
    <location>
        <begin position="173"/>
        <end position="195"/>
    </location>
</feature>
<feature type="region of interest" description="Disordered" evidence="1">
    <location>
        <begin position="173"/>
        <end position="207"/>
    </location>
</feature>
<name>A0ABR3QIW9_9PLEO</name>
<evidence type="ECO:0000256" key="1">
    <source>
        <dbReference type="SAM" id="MobiDB-lite"/>
    </source>
</evidence>
<organism evidence="2 3">
    <name type="scientific">Nothophoma quercina</name>
    <dbReference type="NCBI Taxonomy" id="749835"/>
    <lineage>
        <taxon>Eukaryota</taxon>
        <taxon>Fungi</taxon>
        <taxon>Dikarya</taxon>
        <taxon>Ascomycota</taxon>
        <taxon>Pezizomycotina</taxon>
        <taxon>Dothideomycetes</taxon>
        <taxon>Pleosporomycetidae</taxon>
        <taxon>Pleosporales</taxon>
        <taxon>Pleosporineae</taxon>
        <taxon>Didymellaceae</taxon>
        <taxon>Nothophoma</taxon>
    </lineage>
</organism>
<evidence type="ECO:0000313" key="2">
    <source>
        <dbReference type="EMBL" id="KAL1592101.1"/>
    </source>
</evidence>
<comment type="caution">
    <text evidence="2">The sequence shown here is derived from an EMBL/GenBank/DDBJ whole genome shotgun (WGS) entry which is preliminary data.</text>
</comment>
<protein>
    <submittedName>
        <fullName evidence="2">Uncharacterized protein</fullName>
    </submittedName>
</protein>